<comment type="pathway">
    <text evidence="1 10">Nucleoside biosynthesis; alpha-ribazole biosynthesis; alpha-ribazole from 5,6-dimethylbenzimidazole: step 1/2.</text>
</comment>
<dbReference type="Gene3D" id="3.40.50.10210">
    <property type="match status" value="1"/>
</dbReference>
<sequence>MQSRTASQKTTLPFQTLSALRAACLSLPESDHNISTAIAKREAKLTKPLGSLGRLEELVSWLGQWQKKSSPQLKHVQITIFAGNHGVTKHGVSPWPSNVTAQMVENFKSKGAAINQLAAHAQANLDVISLNNLKPTADFTTQPAMTETEFLDAVSIGFQSVSPNLDLFCPGEMGIGNTTPAAALSYAFFGGKIHHWVGAGTGINKAGIKRKSDVISQALQHHHHTLNDPLLVAQSLGGFELAAIMGAVLAARHHNIPVLLDGFICTAAVLPLLKLNSKALDHTRLSHCSAEKGHQRLAKEMALNPLLHLGLRLGEGSGAALAIPLLRAALACHTQMATFEEASISQKTSS</sequence>
<dbReference type="NCBIfam" id="NF000996">
    <property type="entry name" value="PRK00105.1"/>
    <property type="match status" value="1"/>
</dbReference>
<dbReference type="AlphaFoldDB" id="A0A4Y6UMX6"/>
<dbReference type="NCBIfam" id="TIGR03160">
    <property type="entry name" value="cobT_DBIPRT"/>
    <property type="match status" value="1"/>
</dbReference>
<keyword evidence="7 10" id="KW-0808">Transferase</keyword>
<evidence type="ECO:0000313" key="12">
    <source>
        <dbReference type="Proteomes" id="UP000316313"/>
    </source>
</evidence>
<dbReference type="OrthoDB" id="9781491at2"/>
<dbReference type="Proteomes" id="UP000316313">
    <property type="component" value="Chromosome"/>
</dbReference>
<dbReference type="PANTHER" id="PTHR43463:SF1">
    <property type="entry name" value="NICOTINATE-NUCLEOTIDE--DIMETHYLBENZIMIDAZOLE PHOSPHORIBOSYLTRANSFERASE"/>
    <property type="match status" value="1"/>
</dbReference>
<accession>A0A4Y6UMX6</accession>
<evidence type="ECO:0000313" key="11">
    <source>
        <dbReference type="EMBL" id="QDH17746.1"/>
    </source>
</evidence>
<dbReference type="RefSeq" id="WP_141461989.1">
    <property type="nucleotide sequence ID" value="NZ_CP038141.1"/>
</dbReference>
<reference evidence="11 12" key="1">
    <citation type="submission" date="2019-03" db="EMBL/GenBank/DDBJ databases">
        <title>The complete genome sequence of Swingsia samuiensis NBRC107927(T).</title>
        <authorList>
            <person name="Chua K.-O."/>
            <person name="Chan K.-G."/>
            <person name="See-Too W.-S."/>
        </authorList>
    </citation>
    <scope>NUCLEOTIDE SEQUENCE [LARGE SCALE GENOMIC DNA]</scope>
    <source>
        <strain evidence="11 12">AH83</strain>
    </source>
</reference>
<evidence type="ECO:0000256" key="2">
    <source>
        <dbReference type="ARBA" id="ARBA00007110"/>
    </source>
</evidence>
<evidence type="ECO:0000256" key="4">
    <source>
        <dbReference type="ARBA" id="ARBA00015486"/>
    </source>
</evidence>
<dbReference type="UniPathway" id="UPA00061">
    <property type="reaction ID" value="UER00516"/>
</dbReference>
<gene>
    <name evidence="10 11" type="primary">cobT</name>
    <name evidence="11" type="ORF">E3D00_09340</name>
</gene>
<comment type="catalytic activity">
    <reaction evidence="9 10">
        <text>5,6-dimethylbenzimidazole + nicotinate beta-D-ribonucleotide = alpha-ribazole 5'-phosphate + nicotinate + H(+)</text>
        <dbReference type="Rhea" id="RHEA:11196"/>
        <dbReference type="ChEBI" id="CHEBI:15378"/>
        <dbReference type="ChEBI" id="CHEBI:15890"/>
        <dbReference type="ChEBI" id="CHEBI:32544"/>
        <dbReference type="ChEBI" id="CHEBI:57502"/>
        <dbReference type="ChEBI" id="CHEBI:57918"/>
        <dbReference type="EC" id="2.4.2.21"/>
    </reaction>
</comment>
<organism evidence="11 12">
    <name type="scientific">Swingsia samuiensis</name>
    <dbReference type="NCBI Taxonomy" id="1293412"/>
    <lineage>
        <taxon>Bacteria</taxon>
        <taxon>Pseudomonadati</taxon>
        <taxon>Pseudomonadota</taxon>
        <taxon>Alphaproteobacteria</taxon>
        <taxon>Acetobacterales</taxon>
        <taxon>Acetobacteraceae</taxon>
        <taxon>Swingsia</taxon>
    </lineage>
</organism>
<dbReference type="EMBL" id="CP038141">
    <property type="protein sequence ID" value="QDH17746.1"/>
    <property type="molecule type" value="Genomic_DNA"/>
</dbReference>
<dbReference type="KEGG" id="ssam:E3D00_09340"/>
<evidence type="ECO:0000256" key="9">
    <source>
        <dbReference type="ARBA" id="ARBA00047340"/>
    </source>
</evidence>
<keyword evidence="6 10" id="KW-0328">Glycosyltransferase</keyword>
<evidence type="ECO:0000256" key="7">
    <source>
        <dbReference type="ARBA" id="ARBA00022679"/>
    </source>
</evidence>
<dbReference type="GO" id="GO:0009236">
    <property type="term" value="P:cobalamin biosynthetic process"/>
    <property type="evidence" value="ECO:0007669"/>
    <property type="project" value="UniProtKB-UniRule"/>
</dbReference>
<dbReference type="SUPFAM" id="SSF52733">
    <property type="entry name" value="Nicotinate mononucleotide:5,6-dimethylbenzimidazole phosphoribosyltransferase (CobT)"/>
    <property type="match status" value="1"/>
</dbReference>
<dbReference type="InterPro" id="IPR003200">
    <property type="entry name" value="Nict_dMeBzImd_PRibTrfase"/>
</dbReference>
<dbReference type="CDD" id="cd02439">
    <property type="entry name" value="DMB-PRT_CobT"/>
    <property type="match status" value="1"/>
</dbReference>
<dbReference type="PANTHER" id="PTHR43463">
    <property type="entry name" value="NICOTINATE-NUCLEOTIDE--DIMETHYLBENZIMIDAZOLE PHOSPHORIBOSYLTRANSFERASE"/>
    <property type="match status" value="1"/>
</dbReference>
<evidence type="ECO:0000256" key="1">
    <source>
        <dbReference type="ARBA" id="ARBA00005049"/>
    </source>
</evidence>
<evidence type="ECO:0000256" key="8">
    <source>
        <dbReference type="ARBA" id="ARBA00030686"/>
    </source>
</evidence>
<proteinExistence type="inferred from homology"/>
<evidence type="ECO:0000256" key="10">
    <source>
        <dbReference type="HAMAP-Rule" id="MF_00230"/>
    </source>
</evidence>
<keyword evidence="12" id="KW-1185">Reference proteome</keyword>
<name>A0A4Y6UMX6_9PROT</name>
<evidence type="ECO:0000256" key="3">
    <source>
        <dbReference type="ARBA" id="ARBA00011991"/>
    </source>
</evidence>
<dbReference type="GO" id="GO:0008939">
    <property type="term" value="F:nicotinate-nucleotide-dimethylbenzimidazole phosphoribosyltransferase activity"/>
    <property type="evidence" value="ECO:0007669"/>
    <property type="project" value="UniProtKB-UniRule"/>
</dbReference>
<evidence type="ECO:0000256" key="5">
    <source>
        <dbReference type="ARBA" id="ARBA00022573"/>
    </source>
</evidence>
<dbReference type="HAMAP" id="MF_00230">
    <property type="entry name" value="CobT"/>
    <property type="match status" value="1"/>
</dbReference>
<keyword evidence="5 10" id="KW-0169">Cobalamin biosynthesis</keyword>
<comment type="function">
    <text evidence="10">Catalyzes the synthesis of alpha-ribazole-5'-phosphate from nicotinate mononucleotide (NAMN) and 5,6-dimethylbenzimidazole (DMB).</text>
</comment>
<dbReference type="InterPro" id="IPR036087">
    <property type="entry name" value="Nict_dMeBzImd_PRibTrfase_sf"/>
</dbReference>
<dbReference type="Gene3D" id="1.10.1610.10">
    <property type="match status" value="1"/>
</dbReference>
<evidence type="ECO:0000256" key="6">
    <source>
        <dbReference type="ARBA" id="ARBA00022676"/>
    </source>
</evidence>
<dbReference type="InterPro" id="IPR023195">
    <property type="entry name" value="Nict_dMeBzImd_PRibTrfase_N"/>
</dbReference>
<protein>
    <recommendedName>
        <fullName evidence="4 10">Nicotinate-nucleotide--dimethylbenzimidazole phosphoribosyltransferase</fullName>
        <shortName evidence="10">NN:DBI PRT</shortName>
        <ecNumber evidence="3 10">2.4.2.21</ecNumber>
    </recommendedName>
    <alternativeName>
        <fullName evidence="8 10">N(1)-alpha-phosphoribosyltransferase</fullName>
    </alternativeName>
</protein>
<comment type="similarity">
    <text evidence="2 10">Belongs to the CobT family.</text>
</comment>
<feature type="active site" description="Proton acceptor" evidence="10">
    <location>
        <position position="315"/>
    </location>
</feature>
<dbReference type="EC" id="2.4.2.21" evidence="3 10"/>
<dbReference type="Pfam" id="PF02277">
    <property type="entry name" value="DBI_PRT"/>
    <property type="match status" value="1"/>
</dbReference>
<dbReference type="InterPro" id="IPR017846">
    <property type="entry name" value="Nict_dMeBzImd_PRibTrfase_bact"/>
</dbReference>